<dbReference type="Pfam" id="PF21307">
    <property type="entry name" value="Glyco_hydro_95_C"/>
    <property type="match status" value="1"/>
</dbReference>
<protein>
    <submittedName>
        <fullName evidence="4">Glycoside hydrolase family 95 protein</fullName>
    </submittedName>
</protein>
<reference evidence="4" key="2">
    <citation type="journal article" date="2021" name="PeerJ">
        <title>Extensive microbial diversity within the chicken gut microbiome revealed by metagenomics and culture.</title>
        <authorList>
            <person name="Gilroy R."/>
            <person name="Ravi A."/>
            <person name="Getino M."/>
            <person name="Pursley I."/>
            <person name="Horton D.L."/>
            <person name="Alikhan N.F."/>
            <person name="Baker D."/>
            <person name="Gharbi K."/>
            <person name="Hall N."/>
            <person name="Watson M."/>
            <person name="Adriaenssens E.M."/>
            <person name="Foster-Nyarko E."/>
            <person name="Jarju S."/>
            <person name="Secka A."/>
            <person name="Antonio M."/>
            <person name="Oren A."/>
            <person name="Chaudhuri R.R."/>
            <person name="La Ragione R."/>
            <person name="Hildebrand F."/>
            <person name="Pallen M.J."/>
        </authorList>
    </citation>
    <scope>NUCLEOTIDE SEQUENCE</scope>
    <source>
        <strain evidence="4">1370</strain>
    </source>
</reference>
<dbReference type="EMBL" id="DVOL01000104">
    <property type="protein sequence ID" value="HIV11451.1"/>
    <property type="molecule type" value="Genomic_DNA"/>
</dbReference>
<dbReference type="Pfam" id="PF14498">
    <property type="entry name" value="Glyco_hyd_65N_2"/>
    <property type="match status" value="1"/>
</dbReference>
<evidence type="ECO:0000313" key="4">
    <source>
        <dbReference type="EMBL" id="HIV11451.1"/>
    </source>
</evidence>
<dbReference type="InterPro" id="IPR054363">
    <property type="entry name" value="GH95_cat"/>
</dbReference>
<dbReference type="Gene3D" id="1.50.10.10">
    <property type="match status" value="1"/>
</dbReference>
<dbReference type="GO" id="GO:0005975">
    <property type="term" value="P:carbohydrate metabolic process"/>
    <property type="evidence" value="ECO:0007669"/>
    <property type="project" value="InterPro"/>
</dbReference>
<feature type="domain" description="Alpha fucosidase A-like C-terminal" evidence="2">
    <location>
        <begin position="678"/>
        <end position="738"/>
    </location>
</feature>
<dbReference type="PIRSF" id="PIRSF007663">
    <property type="entry name" value="UCP007663"/>
    <property type="match status" value="1"/>
</dbReference>
<dbReference type="PANTHER" id="PTHR31084">
    <property type="entry name" value="ALPHA-L-FUCOSIDASE 2"/>
    <property type="match status" value="1"/>
</dbReference>
<sequence>MSAECKRIKSVIWMNHPAVEDESKSQWERDFYGWNSAYPIGNGSVGAMVYGSPDLDQLQLNEETIWYGNEGRNRVNPKAKDSWKRVRQLLLEGRIKEAVSLEESDLYPIPDQQRHYDTAGSIYIKTDAEDYSDYRRSLDLEEAICSVSYKSGGHSYRREYFVSSPDRVIAFRHESLDGGLVNAVVDFSRRDERTFKYELSEYGLDIYTKQPEGGCTYLISVACEAEGGVAIFKERSLEIYDCPAFTLYIAIRSDYHGEDIKSWCRSALLGACESGYEAVRARHISDYKSYFDRAELSLDGEDYSGEPTDVRIKKAGERLDNSLSKLYFDFGRYLTISSSRPGTKPANLQGIWNKDRFPAWGSKYTININAEMNYWHTEKCNLSDCHMPLISHLKTMLPYGKKVARDMYGLDGFVAHHNTDIFGDCAPQDSCITATIWPMGAAWLSTHIWTHYEYTLDREFLKEYLPILKEVCLFFTEYMFEHDGRLLTGPSISPENSYIHPSGECGQICVGPTMDSMIIRDVFEACIKASELLGDEDSLTDKLKAMLPRLPRPEIGKYGQIMEWYEDYEETEPGHRHISHLYGLHPSSQITLEKTPELFRAARVTIERRLASGGGHTGWSRAWIINMWARLKDGEKALENINALFTHSTYPNLFDMHPPFQIDGNFGGAAGIAEMLLQSQGGVILLLPALPKDWQSGFVRGLKARGDITVDISWENGRIAYARLTANKGGLMRLSVPEGYGEPGISEISNDSPYTVTLENGGITVAKN</sequence>
<dbReference type="GO" id="GO:0004560">
    <property type="term" value="F:alpha-L-fucosidase activity"/>
    <property type="evidence" value="ECO:0007669"/>
    <property type="project" value="InterPro"/>
</dbReference>
<feature type="domain" description="Glycosyl hydrolase family 95 N-terminal" evidence="1">
    <location>
        <begin position="12"/>
        <end position="257"/>
    </location>
</feature>
<dbReference type="Pfam" id="PF22124">
    <property type="entry name" value="Glyco_hydro_95_cat"/>
    <property type="match status" value="1"/>
</dbReference>
<evidence type="ECO:0000259" key="2">
    <source>
        <dbReference type="Pfam" id="PF21307"/>
    </source>
</evidence>
<keyword evidence="4" id="KW-0378">Hydrolase</keyword>
<dbReference type="AlphaFoldDB" id="A0A9D1NSI4"/>
<organism evidence="4 5">
    <name type="scientific">Candidatus Faeciplasma avium</name>
    <dbReference type="NCBI Taxonomy" id="2840798"/>
    <lineage>
        <taxon>Bacteria</taxon>
        <taxon>Bacillati</taxon>
        <taxon>Bacillota</taxon>
        <taxon>Clostridia</taxon>
        <taxon>Eubacteriales</taxon>
        <taxon>Oscillospiraceae</taxon>
        <taxon>Oscillospiraceae incertae sedis</taxon>
        <taxon>Candidatus Faeciplasma</taxon>
    </lineage>
</organism>
<dbReference type="PANTHER" id="PTHR31084:SF0">
    <property type="entry name" value="ALPHA-L-FUCOSIDASE 2"/>
    <property type="match status" value="1"/>
</dbReference>
<proteinExistence type="predicted"/>
<reference evidence="4" key="1">
    <citation type="submission" date="2020-10" db="EMBL/GenBank/DDBJ databases">
        <authorList>
            <person name="Gilroy R."/>
        </authorList>
    </citation>
    <scope>NUCLEOTIDE SEQUENCE</scope>
    <source>
        <strain evidence="4">1370</strain>
    </source>
</reference>
<dbReference type="InterPro" id="IPR027414">
    <property type="entry name" value="GH95_N_dom"/>
</dbReference>
<dbReference type="InterPro" id="IPR012341">
    <property type="entry name" value="6hp_glycosidase-like_sf"/>
</dbReference>
<accession>A0A9D1NSI4</accession>
<dbReference type="FunFam" id="1.50.10.10:FF:000028">
    <property type="entry name" value="Alpha-L-fucosidase 2"/>
    <property type="match status" value="1"/>
</dbReference>
<dbReference type="InterPro" id="IPR049053">
    <property type="entry name" value="AFCA-like_C"/>
</dbReference>
<evidence type="ECO:0000259" key="3">
    <source>
        <dbReference type="Pfam" id="PF22124"/>
    </source>
</evidence>
<gene>
    <name evidence="4" type="ORF">IAD28_07150</name>
</gene>
<comment type="caution">
    <text evidence="4">The sequence shown here is derived from an EMBL/GenBank/DDBJ whole genome shotgun (WGS) entry which is preliminary data.</text>
</comment>
<evidence type="ECO:0000313" key="5">
    <source>
        <dbReference type="Proteomes" id="UP000823960"/>
    </source>
</evidence>
<dbReference type="InterPro" id="IPR016518">
    <property type="entry name" value="Alpha-L-fucosidase"/>
</dbReference>
<name>A0A9D1NSI4_9FIRM</name>
<dbReference type="SUPFAM" id="SSF48208">
    <property type="entry name" value="Six-hairpin glycosidases"/>
    <property type="match status" value="1"/>
</dbReference>
<evidence type="ECO:0000259" key="1">
    <source>
        <dbReference type="Pfam" id="PF14498"/>
    </source>
</evidence>
<dbReference type="Proteomes" id="UP000823960">
    <property type="component" value="Unassembled WGS sequence"/>
</dbReference>
<feature type="domain" description="Glycosyl hydrolase family 95 catalytic" evidence="3">
    <location>
        <begin position="275"/>
        <end position="676"/>
    </location>
</feature>
<dbReference type="InterPro" id="IPR008928">
    <property type="entry name" value="6-hairpin_glycosidase_sf"/>
</dbReference>